<gene>
    <name evidence="1" type="ORF">I4F81_004276</name>
</gene>
<name>A0ACC3BVC3_PYRYE</name>
<sequence length="840" mass="88568">MATSRHAARLSLASAVAAVAVSLSSSLMPVVGDGASFVPRVPLGVRMIRALVSEHDEGALSTSTRTAGSADDGSAAFDESKLIRLGDVDDNGAADYAYVSNSALHMFLFDTDGTVTSHRAVTLSSLAADPAKEEPDTPASQVRKALSASSKMSVTVAGKANKEAESEALKVDAKAAAPATAVKQEVKDEAKKASNESTDISTVGRVAKAAAGEDLKAEAAKADRDTAGASDDDLRREEPAAGRRKLSSVPSLERAAMATDTLLVRRSSSTDGCLFTATECECDLKSAVTGSGTCFTHTRSSSGMDVCTERDCAASYRTICFAPRRAASAVCGRPRGLVSPASAVGHRSAAILRMRVDDVGADESPSVDAKALAVDAKAGSGKEELEPSALDVFQHVFDQDDDEAEGAGDRTTKLWSRAPADDGAYDETAAVVSSGDAAVADEILAAMPTSGLPVTVVTGFLGSGKTTLLNWILTQEHGLKVAVLVNEFGSIDIDSQLVKAGDWSTDDDTLTLSNGCICCSINESFVAAVQKILDKEDKFDYLVIETSGVADPVPVLNSLMVGELEERVRVDGILTVVDADNFDNKLFETSETAISQLLSADTILLSKTDIADPESVEAATAFLRKVRPAARVLKSQRGRVPLHLILDTRMRMAGAAEAAASADTQGAAHGEAGNVCDDACDGDHSHDHDHSSHEHAHGEEGHACDDSCDHDHDHSSHAPAAPSHLESDGFMSASFTSTVPLSAETFMNDFLQRLPRGVYRAKGLLSFDDYPQRYIFQLSGRRYQFEEDDWPEGSDKVSQLVVIGRDLDIDDMRSRLDSCRLGVAREAEVQVDAPAAPSAA</sequence>
<dbReference type="EMBL" id="CM020618">
    <property type="protein sequence ID" value="KAK1861695.1"/>
    <property type="molecule type" value="Genomic_DNA"/>
</dbReference>
<dbReference type="Proteomes" id="UP000798662">
    <property type="component" value="Chromosome 1"/>
</dbReference>
<keyword evidence="2" id="KW-1185">Reference proteome</keyword>
<reference evidence="1" key="1">
    <citation type="submission" date="2019-11" db="EMBL/GenBank/DDBJ databases">
        <title>Nori genome reveals adaptations in red seaweeds to the harsh intertidal environment.</title>
        <authorList>
            <person name="Wang D."/>
            <person name="Mao Y."/>
        </authorList>
    </citation>
    <scope>NUCLEOTIDE SEQUENCE</scope>
    <source>
        <tissue evidence="1">Gametophyte</tissue>
    </source>
</reference>
<proteinExistence type="predicted"/>
<organism evidence="1 2">
    <name type="scientific">Pyropia yezoensis</name>
    <name type="common">Susabi-nori</name>
    <name type="synonym">Porphyra yezoensis</name>
    <dbReference type="NCBI Taxonomy" id="2788"/>
    <lineage>
        <taxon>Eukaryota</taxon>
        <taxon>Rhodophyta</taxon>
        <taxon>Bangiophyceae</taxon>
        <taxon>Bangiales</taxon>
        <taxon>Bangiaceae</taxon>
        <taxon>Pyropia</taxon>
    </lineage>
</organism>
<protein>
    <submittedName>
        <fullName evidence="1">Uncharacterized protein</fullName>
    </submittedName>
</protein>
<accession>A0ACC3BVC3</accession>
<evidence type="ECO:0000313" key="1">
    <source>
        <dbReference type="EMBL" id="KAK1861695.1"/>
    </source>
</evidence>
<comment type="caution">
    <text evidence="1">The sequence shown here is derived from an EMBL/GenBank/DDBJ whole genome shotgun (WGS) entry which is preliminary data.</text>
</comment>
<evidence type="ECO:0000313" key="2">
    <source>
        <dbReference type="Proteomes" id="UP000798662"/>
    </source>
</evidence>